<keyword evidence="4 6" id="KW-0863">Zinc-finger</keyword>
<name>A0A835CPY2_APHGI</name>
<dbReference type="Gene3D" id="1.10.1170.10">
    <property type="entry name" value="Inhibitor Of Apoptosis Protein (2mihbC-IAP-1), Chain A"/>
    <property type="match status" value="3"/>
</dbReference>
<dbReference type="EMBL" id="JACMRX010000005">
    <property type="protein sequence ID" value="KAF7989613.1"/>
    <property type="molecule type" value="Genomic_DNA"/>
</dbReference>
<dbReference type="Proteomes" id="UP000639338">
    <property type="component" value="Unassembled WGS sequence"/>
</dbReference>
<dbReference type="SMART" id="SM00238">
    <property type="entry name" value="BIR"/>
    <property type="match status" value="3"/>
</dbReference>
<dbReference type="GO" id="GO:0051726">
    <property type="term" value="P:regulation of cell cycle"/>
    <property type="evidence" value="ECO:0007669"/>
    <property type="project" value="TreeGrafter"/>
</dbReference>
<dbReference type="PROSITE" id="PS01282">
    <property type="entry name" value="BIR_REPEAT_1"/>
    <property type="match status" value="1"/>
</dbReference>
<dbReference type="PROSITE" id="PS50143">
    <property type="entry name" value="BIR_REPEAT_2"/>
    <property type="match status" value="3"/>
</dbReference>
<dbReference type="GO" id="GO:0031398">
    <property type="term" value="P:positive regulation of protein ubiquitination"/>
    <property type="evidence" value="ECO:0007669"/>
    <property type="project" value="TreeGrafter"/>
</dbReference>
<keyword evidence="3" id="KW-0479">Metal-binding</keyword>
<dbReference type="GO" id="GO:0005829">
    <property type="term" value="C:cytosol"/>
    <property type="evidence" value="ECO:0007669"/>
    <property type="project" value="UniProtKB-ARBA"/>
</dbReference>
<dbReference type="Pfam" id="PF00653">
    <property type="entry name" value="BIR"/>
    <property type="match status" value="3"/>
</dbReference>
<feature type="region of interest" description="Disordered" evidence="7">
    <location>
        <begin position="464"/>
        <end position="514"/>
    </location>
</feature>
<dbReference type="CDD" id="cd00022">
    <property type="entry name" value="BIR"/>
    <property type="match status" value="3"/>
</dbReference>
<evidence type="ECO:0000256" key="3">
    <source>
        <dbReference type="ARBA" id="ARBA00022723"/>
    </source>
</evidence>
<dbReference type="InterPro" id="IPR013083">
    <property type="entry name" value="Znf_RING/FYVE/PHD"/>
</dbReference>
<dbReference type="FunFam" id="3.30.40.10:FF:000184">
    <property type="entry name" value="Baculoviral IAP repeat containing 2"/>
    <property type="match status" value="1"/>
</dbReference>
<dbReference type="InterPro" id="IPR001370">
    <property type="entry name" value="BIR_rpt"/>
</dbReference>
<evidence type="ECO:0000313" key="10">
    <source>
        <dbReference type="Proteomes" id="UP000639338"/>
    </source>
</evidence>
<dbReference type="GO" id="GO:0061630">
    <property type="term" value="F:ubiquitin protein ligase activity"/>
    <property type="evidence" value="ECO:0007669"/>
    <property type="project" value="TreeGrafter"/>
</dbReference>
<keyword evidence="5" id="KW-0862">Zinc</keyword>
<dbReference type="GO" id="GO:0005634">
    <property type="term" value="C:nucleus"/>
    <property type="evidence" value="ECO:0007669"/>
    <property type="project" value="TreeGrafter"/>
</dbReference>
<feature type="compositionally biased region" description="Basic and acidic residues" evidence="7">
    <location>
        <begin position="473"/>
        <end position="503"/>
    </location>
</feature>
<feature type="domain" description="RING-type" evidence="8">
    <location>
        <begin position="526"/>
        <end position="561"/>
    </location>
</feature>
<evidence type="ECO:0000256" key="6">
    <source>
        <dbReference type="PROSITE-ProRule" id="PRU00175"/>
    </source>
</evidence>
<feature type="region of interest" description="Disordered" evidence="7">
    <location>
        <begin position="83"/>
        <end position="124"/>
    </location>
</feature>
<keyword evidence="10" id="KW-1185">Reference proteome</keyword>
<dbReference type="Pfam" id="PF13920">
    <property type="entry name" value="zf-C3HC4_3"/>
    <property type="match status" value="1"/>
</dbReference>
<feature type="compositionally biased region" description="Low complexity" evidence="7">
    <location>
        <begin position="352"/>
        <end position="369"/>
    </location>
</feature>
<protein>
    <recommendedName>
        <fullName evidence="8">RING-type domain-containing protein</fullName>
    </recommendedName>
</protein>
<dbReference type="GO" id="GO:0043027">
    <property type="term" value="F:cysteine-type endopeptidase inhibitor activity involved in apoptotic process"/>
    <property type="evidence" value="ECO:0007669"/>
    <property type="project" value="UniProtKB-ARBA"/>
</dbReference>
<dbReference type="FunFam" id="1.10.1170.10:FF:000002">
    <property type="entry name" value="Baculoviral IAP repeat containing 7"/>
    <property type="match status" value="1"/>
</dbReference>
<dbReference type="GO" id="GO:0043066">
    <property type="term" value="P:negative regulation of apoptotic process"/>
    <property type="evidence" value="ECO:0007669"/>
    <property type="project" value="TreeGrafter"/>
</dbReference>
<dbReference type="GO" id="GO:0070936">
    <property type="term" value="P:protein K48-linked ubiquitination"/>
    <property type="evidence" value="ECO:0007669"/>
    <property type="project" value="UniProtKB-ARBA"/>
</dbReference>
<dbReference type="CDD" id="cd16713">
    <property type="entry name" value="RING-HC_BIRC2_3_7"/>
    <property type="match status" value="1"/>
</dbReference>
<sequence length="573" mass="64454">MNIEENRLRTFTEWPENAPVNPSRIARGGFYYTGNGMNVQCFLCGTIISDWNYGDQVMIRHRQSQPNCPFVLNSNNTCNIPLIDNTNSPSSSTSTSSTNLLSNGGISQTLLRPRRSPGVVHSQNPRIEFGNFSQRLRSFDRWPTTSSVTPEHLARAGFYYLQHENMVECAFCGGILTKWEPGDNPDDKHRSIFPDCDFYSHQESSSALTTEKEELLGNVKLLSSTNSDLSKLGIQRHTAPKQPKHATYEGRLRTFQKWPENLRQTPEMLAIAGFYYVGSGDQVRCFHCDGGLHNWEIDDDPWTEHARWFSTCPFVGMVRGQEFINHCIDNRPPLDPLIFIGVPEDGEDIPGSATTTTTSASSQQQMTNSTIRNREVTDADVEQLLHSEPALAALQIGWTVGSVKMALRQRLETVGSPYTNANQLMEHVRHIQLAEESNGMDSLTETSSLDLANLMSQVVNVQGTSDNQNFYDNDTRRKVNNDGEKKDEPEHLNKDKRLEKKNDNGMTDGPLSLEEENRRLKEARLCKICMDREISVAFLPCGHLSTCVHCAPSLADCPMCRQEILATVRTFLA</sequence>
<dbReference type="SMART" id="SM00184">
    <property type="entry name" value="RING"/>
    <property type="match status" value="1"/>
</dbReference>
<dbReference type="GO" id="GO:0022416">
    <property type="term" value="P:chaeta development"/>
    <property type="evidence" value="ECO:0007669"/>
    <property type="project" value="UniProtKB-ARBA"/>
</dbReference>
<keyword evidence="2" id="KW-0053">Apoptosis</keyword>
<feature type="region of interest" description="Disordered" evidence="7">
    <location>
        <begin position="345"/>
        <end position="369"/>
    </location>
</feature>
<dbReference type="FunFam" id="1.10.1170.10:FF:000003">
    <property type="entry name" value="E3 ubiquitin-protein ligase XIAP"/>
    <property type="match status" value="1"/>
</dbReference>
<dbReference type="SUPFAM" id="SSF57924">
    <property type="entry name" value="Inhibitor of apoptosis (IAP) repeat"/>
    <property type="match status" value="3"/>
</dbReference>
<dbReference type="GO" id="GO:0048471">
    <property type="term" value="C:perinuclear region of cytoplasm"/>
    <property type="evidence" value="ECO:0007669"/>
    <property type="project" value="UniProtKB-ARBA"/>
</dbReference>
<dbReference type="OrthoDB" id="774873at2759"/>
<dbReference type="InterPro" id="IPR001841">
    <property type="entry name" value="Znf_RING"/>
</dbReference>
<feature type="compositionally biased region" description="Low complexity" evidence="7">
    <location>
        <begin position="85"/>
        <end position="103"/>
    </location>
</feature>
<evidence type="ECO:0000256" key="5">
    <source>
        <dbReference type="ARBA" id="ARBA00022833"/>
    </source>
</evidence>
<comment type="caution">
    <text evidence="9">The sequence shown here is derived from an EMBL/GenBank/DDBJ whole genome shotgun (WGS) entry which is preliminary data.</text>
</comment>
<dbReference type="GO" id="GO:0031625">
    <property type="term" value="F:ubiquitin protein ligase binding"/>
    <property type="evidence" value="ECO:0007669"/>
    <property type="project" value="UniProtKB-ARBA"/>
</dbReference>
<dbReference type="AlphaFoldDB" id="A0A835CPY2"/>
<reference evidence="9 10" key="1">
    <citation type="submission" date="2020-08" db="EMBL/GenBank/DDBJ databases">
        <title>Aphidius gifuensis genome sequencing and assembly.</title>
        <authorList>
            <person name="Du Z."/>
        </authorList>
    </citation>
    <scope>NUCLEOTIDE SEQUENCE [LARGE SCALE GENOMIC DNA]</scope>
    <source>
        <strain evidence="9">YNYX2018</strain>
        <tissue evidence="9">Adults</tissue>
    </source>
</reference>
<dbReference type="GO" id="GO:0089720">
    <property type="term" value="F:caspase binding"/>
    <property type="evidence" value="ECO:0007669"/>
    <property type="project" value="UniProtKB-ARBA"/>
</dbReference>
<proteinExistence type="inferred from homology"/>
<evidence type="ECO:0000256" key="7">
    <source>
        <dbReference type="SAM" id="MobiDB-lite"/>
    </source>
</evidence>
<dbReference type="Gene3D" id="3.30.40.10">
    <property type="entry name" value="Zinc/RING finger domain, C3HC4 (zinc finger)"/>
    <property type="match status" value="1"/>
</dbReference>
<accession>A0A835CPY2</accession>
<dbReference type="GO" id="GO:0004869">
    <property type="term" value="F:cysteine-type endopeptidase inhibitor activity"/>
    <property type="evidence" value="ECO:0007669"/>
    <property type="project" value="UniProtKB-ARBA"/>
</dbReference>
<gene>
    <name evidence="9" type="ORF">HCN44_008287</name>
</gene>
<dbReference type="GO" id="GO:0006915">
    <property type="term" value="P:apoptotic process"/>
    <property type="evidence" value="ECO:0007669"/>
    <property type="project" value="UniProtKB-KW"/>
</dbReference>
<evidence type="ECO:0000259" key="8">
    <source>
        <dbReference type="PROSITE" id="PS50089"/>
    </source>
</evidence>
<dbReference type="PANTHER" id="PTHR10044">
    <property type="entry name" value="INHIBITOR OF APOPTOSIS"/>
    <property type="match status" value="1"/>
</dbReference>
<dbReference type="PROSITE" id="PS50089">
    <property type="entry name" value="ZF_RING_2"/>
    <property type="match status" value="1"/>
</dbReference>
<evidence type="ECO:0000256" key="2">
    <source>
        <dbReference type="ARBA" id="ARBA00022703"/>
    </source>
</evidence>
<dbReference type="PANTHER" id="PTHR10044:SF139">
    <property type="entry name" value="DEATH-ASSOCIATED INHIBITOR OF APOPTOSIS 2"/>
    <property type="match status" value="1"/>
</dbReference>
<dbReference type="InterPro" id="IPR050784">
    <property type="entry name" value="IAP"/>
</dbReference>
<comment type="similarity">
    <text evidence="1">Belongs to the IAP family.</text>
</comment>
<dbReference type="GO" id="GO:0008270">
    <property type="term" value="F:zinc ion binding"/>
    <property type="evidence" value="ECO:0007669"/>
    <property type="project" value="UniProtKB-KW"/>
</dbReference>
<evidence type="ECO:0000256" key="1">
    <source>
        <dbReference type="ARBA" id="ARBA00006672"/>
    </source>
</evidence>
<evidence type="ECO:0000256" key="4">
    <source>
        <dbReference type="ARBA" id="ARBA00022771"/>
    </source>
</evidence>
<dbReference type="Gene3D" id="1.10.8.10">
    <property type="entry name" value="DNA helicase RuvA subunit, C-terminal domain"/>
    <property type="match status" value="1"/>
</dbReference>
<evidence type="ECO:0000313" key="9">
    <source>
        <dbReference type="EMBL" id="KAF7989613.1"/>
    </source>
</evidence>
<organism evidence="9 10">
    <name type="scientific">Aphidius gifuensis</name>
    <name type="common">Parasitoid wasp</name>
    <dbReference type="NCBI Taxonomy" id="684658"/>
    <lineage>
        <taxon>Eukaryota</taxon>
        <taxon>Metazoa</taxon>
        <taxon>Ecdysozoa</taxon>
        <taxon>Arthropoda</taxon>
        <taxon>Hexapoda</taxon>
        <taxon>Insecta</taxon>
        <taxon>Pterygota</taxon>
        <taxon>Neoptera</taxon>
        <taxon>Endopterygota</taxon>
        <taxon>Hymenoptera</taxon>
        <taxon>Apocrita</taxon>
        <taxon>Ichneumonoidea</taxon>
        <taxon>Braconidae</taxon>
        <taxon>Aphidiinae</taxon>
        <taxon>Aphidius</taxon>
    </lineage>
</organism>